<keyword evidence="3" id="KW-1185">Reference proteome</keyword>
<proteinExistence type="predicted"/>
<sequence>MNTPADVRARLSLIDADLARPYSPGRPQPSGGADFHLALLAMSRDFWDDPSPGTVEAAQAAIEADLAEVEAALTERWGTPGLVDPAPYADAALDGVELPSALGHLYTAVCDLRVWNPPETGRWAALALVHDDAELPLLLYAAVGDAPFPASPAPPGRAPRLDARPRLLPGL</sequence>
<protein>
    <recommendedName>
        <fullName evidence="4">DUF4253 domain-containing protein</fullName>
    </recommendedName>
</protein>
<reference evidence="2 3" key="1">
    <citation type="submission" date="2021-05" db="EMBL/GenBank/DDBJ databases">
        <title>Direct Submission.</title>
        <authorList>
            <person name="Li K."/>
            <person name="Gao J."/>
        </authorList>
    </citation>
    <scope>NUCLEOTIDE SEQUENCE [LARGE SCALE GENOMIC DNA]</scope>
    <source>
        <strain evidence="2 3">Mg02</strain>
    </source>
</reference>
<dbReference type="RefSeq" id="WP_220564135.1">
    <property type="nucleotide sequence ID" value="NZ_CP074133.1"/>
</dbReference>
<accession>A0ABX8BL08</accession>
<evidence type="ECO:0000256" key="1">
    <source>
        <dbReference type="SAM" id="MobiDB-lite"/>
    </source>
</evidence>
<evidence type="ECO:0000313" key="3">
    <source>
        <dbReference type="Proteomes" id="UP000676079"/>
    </source>
</evidence>
<feature type="region of interest" description="Disordered" evidence="1">
    <location>
        <begin position="151"/>
        <end position="171"/>
    </location>
</feature>
<organism evidence="2 3">
    <name type="scientific">Nocardiopsis changdeensis</name>
    <dbReference type="NCBI Taxonomy" id="2831969"/>
    <lineage>
        <taxon>Bacteria</taxon>
        <taxon>Bacillati</taxon>
        <taxon>Actinomycetota</taxon>
        <taxon>Actinomycetes</taxon>
        <taxon>Streptosporangiales</taxon>
        <taxon>Nocardiopsidaceae</taxon>
        <taxon>Nocardiopsis</taxon>
    </lineage>
</organism>
<dbReference type="EMBL" id="CP074133">
    <property type="protein sequence ID" value="QUX22924.1"/>
    <property type="molecule type" value="Genomic_DNA"/>
</dbReference>
<evidence type="ECO:0000313" key="2">
    <source>
        <dbReference type="EMBL" id="QUX22924.1"/>
    </source>
</evidence>
<evidence type="ECO:0008006" key="4">
    <source>
        <dbReference type="Google" id="ProtNLM"/>
    </source>
</evidence>
<gene>
    <name evidence="2" type="ORF">KGD84_00435</name>
</gene>
<dbReference type="Proteomes" id="UP000676079">
    <property type="component" value="Chromosome"/>
</dbReference>
<name>A0ABX8BL08_9ACTN</name>